<gene>
    <name evidence="2" type="ORF">SDC9_194993</name>
</gene>
<protein>
    <submittedName>
        <fullName evidence="2">Uncharacterized protein</fullName>
    </submittedName>
</protein>
<dbReference type="AlphaFoldDB" id="A0A645I7U1"/>
<accession>A0A645I7U1</accession>
<feature type="compositionally biased region" description="Basic residues" evidence="1">
    <location>
        <begin position="12"/>
        <end position="21"/>
    </location>
</feature>
<dbReference type="EMBL" id="VSSQ01108855">
    <property type="protein sequence ID" value="MPN47391.1"/>
    <property type="molecule type" value="Genomic_DNA"/>
</dbReference>
<name>A0A645I7U1_9ZZZZ</name>
<evidence type="ECO:0000256" key="1">
    <source>
        <dbReference type="SAM" id="MobiDB-lite"/>
    </source>
</evidence>
<comment type="caution">
    <text evidence="2">The sequence shown here is derived from an EMBL/GenBank/DDBJ whole genome shotgun (WGS) entry which is preliminary data.</text>
</comment>
<evidence type="ECO:0000313" key="2">
    <source>
        <dbReference type="EMBL" id="MPN47391.1"/>
    </source>
</evidence>
<reference evidence="2" key="1">
    <citation type="submission" date="2019-08" db="EMBL/GenBank/DDBJ databases">
        <authorList>
            <person name="Kucharzyk K."/>
            <person name="Murdoch R.W."/>
            <person name="Higgins S."/>
            <person name="Loffler F."/>
        </authorList>
    </citation>
    <scope>NUCLEOTIDE SEQUENCE</scope>
</reference>
<organism evidence="2">
    <name type="scientific">bioreactor metagenome</name>
    <dbReference type="NCBI Taxonomy" id="1076179"/>
    <lineage>
        <taxon>unclassified sequences</taxon>
        <taxon>metagenomes</taxon>
        <taxon>ecological metagenomes</taxon>
    </lineage>
</organism>
<proteinExistence type="predicted"/>
<sequence length="164" mass="17758">MQKVNQALRTRQGTRGHHGHHGFAGGRGTGYPMPELPPARGLVEALQTAFLRPGFDGAHGLRSGSILNQAIGNRNDAVRPCGKHAESDPFFGLHRRKCGLIPIPPGFIHTDRGKNLRIGKPADARKRILHQPRFVAQLRVISHVLQRAAAAAAVIRASGRCSLL</sequence>
<feature type="region of interest" description="Disordered" evidence="1">
    <location>
        <begin position="1"/>
        <end position="30"/>
    </location>
</feature>